<gene>
    <name evidence="1" type="ORF">E5990_01935</name>
</gene>
<protein>
    <submittedName>
        <fullName evidence="1">Phosphatidate cytidylyltransferase</fullName>
    </submittedName>
</protein>
<comment type="caution">
    <text evidence="1">The sequence shown here is derived from an EMBL/GenBank/DDBJ whole genome shotgun (WGS) entry which is preliminary data.</text>
</comment>
<evidence type="ECO:0000313" key="1">
    <source>
        <dbReference type="EMBL" id="THG54729.1"/>
    </source>
</evidence>
<reference evidence="1" key="1">
    <citation type="submission" date="2019-04" db="EMBL/GenBank/DDBJ databases">
        <title>Microbes associate with the intestines of laboratory mice.</title>
        <authorList>
            <person name="Navarre W."/>
            <person name="Wong E."/>
            <person name="Huang K.C."/>
            <person name="Tropini C."/>
            <person name="Ng K."/>
            <person name="Yu B."/>
        </authorList>
    </citation>
    <scope>NUCLEOTIDE SEQUENCE</scope>
    <source>
        <strain evidence="1">NM86_A22</strain>
    </source>
</reference>
<name>A0AC61S7W5_9BACT</name>
<keyword evidence="1" id="KW-0808">Transferase</keyword>
<keyword evidence="2" id="KW-1185">Reference proteome</keyword>
<keyword evidence="1" id="KW-0548">Nucleotidyltransferase</keyword>
<sequence>MRNFILRTLTGFAYVCLIVFCILMNSYTLLALTVCLTIWAMIEFNSIHRKYARRPFLLLEDTVAILCGISLSVAIFLFVNRLQFWGFAIFFILLCTRMIIAIYSKGQSPLSTLACSLASILYIAVPLALLNWVRAITPHAVLAMFVLIWLNDTGAFLVGSLLGRHKMFPRISPKKSWEGLVGGFAACLSAAIAIYILCPQYFDTFTLTSFIGFGLITAAFATWGDLMESLIKRTAGIKDSGTLLPGHGGILDRIDSLLMVSPIIFAYMIILLEN</sequence>
<dbReference type="EMBL" id="SSTG01000011">
    <property type="protein sequence ID" value="THG54729.1"/>
    <property type="molecule type" value="Genomic_DNA"/>
</dbReference>
<proteinExistence type="predicted"/>
<accession>A0AC61S7W5</accession>
<evidence type="ECO:0000313" key="2">
    <source>
        <dbReference type="Proteomes" id="UP000305401"/>
    </source>
</evidence>
<organism evidence="1 2">
    <name type="scientific">Muribaculum caecicola</name>
    <dbReference type="NCBI Taxonomy" id="3038144"/>
    <lineage>
        <taxon>Bacteria</taxon>
        <taxon>Pseudomonadati</taxon>
        <taxon>Bacteroidota</taxon>
        <taxon>Bacteroidia</taxon>
        <taxon>Bacteroidales</taxon>
        <taxon>Muribaculaceae</taxon>
        <taxon>Muribaculum</taxon>
    </lineage>
</organism>
<dbReference type="Proteomes" id="UP000305401">
    <property type="component" value="Unassembled WGS sequence"/>
</dbReference>